<evidence type="ECO:0000256" key="2">
    <source>
        <dbReference type="ARBA" id="ARBA00013213"/>
    </source>
</evidence>
<organism evidence="5 6">
    <name type="scientific">Zasmidium cellare</name>
    <name type="common">Wine cellar mold</name>
    <name type="synonym">Racodium cellare</name>
    <dbReference type="NCBI Taxonomy" id="395010"/>
    <lineage>
        <taxon>Eukaryota</taxon>
        <taxon>Fungi</taxon>
        <taxon>Dikarya</taxon>
        <taxon>Ascomycota</taxon>
        <taxon>Pezizomycotina</taxon>
        <taxon>Dothideomycetes</taxon>
        <taxon>Dothideomycetidae</taxon>
        <taxon>Mycosphaerellales</taxon>
        <taxon>Mycosphaerellaceae</taxon>
        <taxon>Zasmidium</taxon>
    </lineage>
</organism>
<evidence type="ECO:0000256" key="3">
    <source>
        <dbReference type="ARBA" id="ARBA00023002"/>
    </source>
</evidence>
<accession>A0ABR0ELR8</accession>
<evidence type="ECO:0000259" key="4">
    <source>
        <dbReference type="Pfam" id="PF00742"/>
    </source>
</evidence>
<dbReference type="InterPro" id="IPR036291">
    <property type="entry name" value="NAD(P)-bd_dom_sf"/>
</dbReference>
<reference evidence="5 6" key="1">
    <citation type="journal article" date="2023" name="G3 (Bethesda)">
        <title>A chromosome-level genome assembly of Zasmidium syzygii isolated from banana leaves.</title>
        <authorList>
            <person name="van Westerhoven A.C."/>
            <person name="Mehrabi R."/>
            <person name="Talebi R."/>
            <person name="Steentjes M.B.F."/>
            <person name="Corcolon B."/>
            <person name="Chong P.A."/>
            <person name="Kema G.H.J."/>
            <person name="Seidl M.F."/>
        </authorList>
    </citation>
    <scope>NUCLEOTIDE SEQUENCE [LARGE SCALE GENOMIC DNA]</scope>
    <source>
        <strain evidence="5 6">P124</strain>
    </source>
</reference>
<evidence type="ECO:0000256" key="1">
    <source>
        <dbReference type="ARBA" id="ARBA00006753"/>
    </source>
</evidence>
<evidence type="ECO:0000313" key="6">
    <source>
        <dbReference type="Proteomes" id="UP001305779"/>
    </source>
</evidence>
<comment type="similarity">
    <text evidence="1">Belongs to the homoserine dehydrogenase family.</text>
</comment>
<protein>
    <recommendedName>
        <fullName evidence="2">homoserine dehydrogenase</fullName>
        <ecNumber evidence="2">1.1.1.3</ecNumber>
    </recommendedName>
</protein>
<keyword evidence="3" id="KW-0560">Oxidoreductase</keyword>
<keyword evidence="6" id="KW-1185">Reference proteome</keyword>
<feature type="domain" description="Homoserine dehydrogenase catalytic" evidence="4">
    <location>
        <begin position="153"/>
        <end position="357"/>
    </location>
</feature>
<name>A0ABR0ELR8_ZASCE</name>
<dbReference type="SUPFAM" id="SSF55347">
    <property type="entry name" value="Glyceraldehyde-3-phosphate dehydrogenase-like, C-terminal domain"/>
    <property type="match status" value="1"/>
</dbReference>
<dbReference type="Gene3D" id="3.40.50.720">
    <property type="entry name" value="NAD(P)-binding Rossmann-like Domain"/>
    <property type="match status" value="1"/>
</dbReference>
<evidence type="ECO:0000313" key="5">
    <source>
        <dbReference type="EMBL" id="KAK4502532.1"/>
    </source>
</evidence>
<proteinExistence type="inferred from homology"/>
<dbReference type="EMBL" id="JAXOVC010000004">
    <property type="protein sequence ID" value="KAK4502532.1"/>
    <property type="molecule type" value="Genomic_DNA"/>
</dbReference>
<dbReference type="Pfam" id="PF00742">
    <property type="entry name" value="Homoserine_dh"/>
    <property type="match status" value="1"/>
</dbReference>
<dbReference type="Gene3D" id="3.30.360.10">
    <property type="entry name" value="Dihydrodipicolinate Reductase, domain 2"/>
    <property type="match status" value="1"/>
</dbReference>
<gene>
    <name evidence="5" type="ORF">PRZ48_005957</name>
</gene>
<dbReference type="InterPro" id="IPR001342">
    <property type="entry name" value="HDH_cat"/>
</dbReference>
<dbReference type="EC" id="1.1.1.3" evidence="2"/>
<dbReference type="Proteomes" id="UP001305779">
    <property type="component" value="Unassembled WGS sequence"/>
</dbReference>
<sequence length="374" mass="39771">MRTVRVAILGQGAVGTRIAHLLLERKDTYHKLYATDIRLVAIFTSSKGLHRAHGISQDEIETPHILQDRPPGANWLENEVGTPDVLFDCGPSDFDRVPEPGSLPYYRLMLAAGKTIIAVSKSALASHGPELATLCKTNDGWIGMSGAAGAALPALDLLRGSVLGCTINKIEGCLNATTNYVLDALMQGSAGAEAGAIQTLADAVKVAQSQGFAERDASRDIEGMDSMAKLVLLANFGVLRILDSAGNQEGLRLDDVHRNGLSNNSVTSEAIAAWNEASMTPRLVSTLEQSRDGNTASGSSGKWTASVSLQTYPSSHPFSSLRGTMKGVLIHTEEMGEIFASACGPEPEATAASALKDFQAWLRDRSRLNNAKRS</sequence>
<dbReference type="PANTHER" id="PTHR43331:SF1">
    <property type="entry name" value="HOMOSERINE DEHYDROGENASE"/>
    <property type="match status" value="1"/>
</dbReference>
<dbReference type="PANTHER" id="PTHR43331">
    <property type="entry name" value="HOMOSERINE DEHYDROGENASE"/>
    <property type="match status" value="1"/>
</dbReference>
<comment type="caution">
    <text evidence="5">The sequence shown here is derived from an EMBL/GenBank/DDBJ whole genome shotgun (WGS) entry which is preliminary data.</text>
</comment>
<dbReference type="SUPFAM" id="SSF51735">
    <property type="entry name" value="NAD(P)-binding Rossmann-fold domains"/>
    <property type="match status" value="1"/>
</dbReference>